<evidence type="ECO:0000313" key="3">
    <source>
        <dbReference type="Proteomes" id="UP000023561"/>
    </source>
</evidence>
<comment type="caution">
    <text evidence="2">The sequence shown here is derived from an EMBL/GenBank/DDBJ whole genome shotgun (WGS) entry which is preliminary data.</text>
</comment>
<name>A0A023DC25_9BACL</name>
<gene>
    <name evidence="2" type="ORF">GCA01S_010_00100</name>
</gene>
<dbReference type="GO" id="GO:0016747">
    <property type="term" value="F:acyltransferase activity, transferring groups other than amino-acyl groups"/>
    <property type="evidence" value="ECO:0007669"/>
    <property type="project" value="InterPro"/>
</dbReference>
<dbReference type="InterPro" id="IPR013653">
    <property type="entry name" value="GCN5-like_dom"/>
</dbReference>
<dbReference type="PROSITE" id="PS51186">
    <property type="entry name" value="GNAT"/>
    <property type="match status" value="1"/>
</dbReference>
<keyword evidence="3" id="KW-1185">Reference proteome</keyword>
<protein>
    <submittedName>
        <fullName evidence="2">Putative acetyltransferase</fullName>
    </submittedName>
</protein>
<dbReference type="OrthoDB" id="5292888at2"/>
<dbReference type="EMBL" id="BAWO01000010">
    <property type="protein sequence ID" value="GAJ38883.1"/>
    <property type="molecule type" value="Genomic_DNA"/>
</dbReference>
<organism evidence="2 3">
    <name type="scientific">Parageobacillus caldoxylosilyticus NBRC 107762</name>
    <dbReference type="NCBI Taxonomy" id="1220594"/>
    <lineage>
        <taxon>Bacteria</taxon>
        <taxon>Bacillati</taxon>
        <taxon>Bacillota</taxon>
        <taxon>Bacilli</taxon>
        <taxon>Bacillales</taxon>
        <taxon>Anoxybacillaceae</taxon>
        <taxon>Saccharococcus</taxon>
    </lineage>
</organism>
<dbReference type="AlphaFoldDB" id="A0A023DC25"/>
<dbReference type="RefSeq" id="WP_052510015.1">
    <property type="nucleotide sequence ID" value="NZ_BAWO01000010.1"/>
</dbReference>
<dbReference type="GeneID" id="301192004"/>
<dbReference type="SUPFAM" id="SSF55729">
    <property type="entry name" value="Acyl-CoA N-acyltransferases (Nat)"/>
    <property type="match status" value="1"/>
</dbReference>
<dbReference type="Pfam" id="PF08445">
    <property type="entry name" value="FR47"/>
    <property type="match status" value="1"/>
</dbReference>
<feature type="domain" description="N-acetyltransferase" evidence="1">
    <location>
        <begin position="1"/>
        <end position="159"/>
    </location>
</feature>
<sequence>MNIRKATMEDEKAIATVHVESWKTTYQGIVPAEYLAQLSVSEKEQLWQRGLNQPKHSIFVVEEDGKVCGFISGGKNRATHGKEAKYEGEIYAIYLLKEAQGKGYGTKLVKALVDDFQRDGIRSMVVWVLADNPSRLFYERLGGEKIAEGIIDIGGKKLTEWCYGFQLCIDEI</sequence>
<keyword evidence="2" id="KW-0808">Transferase</keyword>
<dbReference type="InterPro" id="IPR050276">
    <property type="entry name" value="MshD_Acetyltransferase"/>
</dbReference>
<dbReference type="Proteomes" id="UP000023561">
    <property type="component" value="Unassembled WGS sequence"/>
</dbReference>
<proteinExistence type="predicted"/>
<dbReference type="InterPro" id="IPR000182">
    <property type="entry name" value="GNAT_dom"/>
</dbReference>
<evidence type="ECO:0000259" key="1">
    <source>
        <dbReference type="PROSITE" id="PS51186"/>
    </source>
</evidence>
<accession>A0A023DC25</accession>
<dbReference type="InterPro" id="IPR016181">
    <property type="entry name" value="Acyl_CoA_acyltransferase"/>
</dbReference>
<reference evidence="2 3" key="1">
    <citation type="submission" date="2014-04" db="EMBL/GenBank/DDBJ databases">
        <title>Whole genome shotgun sequence of Geobacillus caldoxylosilyticus NBRC 107762.</title>
        <authorList>
            <person name="Hosoyama A."/>
            <person name="Hosoyama Y."/>
            <person name="Katano-Makiyama Y."/>
            <person name="Tsuchikane K."/>
            <person name="Ohji S."/>
            <person name="Ichikawa N."/>
            <person name="Yamazoe A."/>
            <person name="Fujita N."/>
        </authorList>
    </citation>
    <scope>NUCLEOTIDE SEQUENCE [LARGE SCALE GENOMIC DNA]</scope>
    <source>
        <strain evidence="2 3">NBRC 107762</strain>
    </source>
</reference>
<dbReference type="CDD" id="cd04301">
    <property type="entry name" value="NAT_SF"/>
    <property type="match status" value="1"/>
</dbReference>
<dbReference type="PANTHER" id="PTHR43617:SF30">
    <property type="entry name" value="HISTONE ACETYLTRANSFERASE"/>
    <property type="match status" value="1"/>
</dbReference>
<dbReference type="PANTHER" id="PTHR43617">
    <property type="entry name" value="L-AMINO ACID N-ACETYLTRANSFERASE"/>
    <property type="match status" value="1"/>
</dbReference>
<evidence type="ECO:0000313" key="2">
    <source>
        <dbReference type="EMBL" id="GAJ38883.1"/>
    </source>
</evidence>
<dbReference type="Gene3D" id="3.40.630.30">
    <property type="match status" value="1"/>
</dbReference>